<organism evidence="1 2">
    <name type="scientific">Fulvivirga kasyanovii</name>
    <dbReference type="NCBI Taxonomy" id="396812"/>
    <lineage>
        <taxon>Bacteria</taxon>
        <taxon>Pseudomonadati</taxon>
        <taxon>Bacteroidota</taxon>
        <taxon>Cytophagia</taxon>
        <taxon>Cytophagales</taxon>
        <taxon>Fulvivirgaceae</taxon>
        <taxon>Fulvivirga</taxon>
    </lineage>
</organism>
<dbReference type="PIRSF" id="PIRSF000440">
    <property type="entry name" value="CAT"/>
    <property type="match status" value="1"/>
</dbReference>
<dbReference type="Pfam" id="PF00302">
    <property type="entry name" value="CAT"/>
    <property type="match status" value="1"/>
</dbReference>
<dbReference type="InterPro" id="IPR023213">
    <property type="entry name" value="CAT-like_dom_sf"/>
</dbReference>
<sequence length="209" mass="23930">MKTYLDIDQWERKDHFSFFKGFDEPFFGVTVEIDCSMAYAEAKRKGVSFFLYYLHKALTAANQIEAFKYRIEGDKVARYETVNASPTVPRPNGTFGFSYMEYIPSFDDFYTAAAQEIERVSQETTLVPATSSENVIHFSALPWIKFTAVSHARHYAMSDSIPKISFGKVYENNGIKLMPLSIHVNHALMDGYDVGRYVDVFQNLMKEAS</sequence>
<dbReference type="PANTHER" id="PTHR38474:SF1">
    <property type="entry name" value="SLR0299 PROTEIN"/>
    <property type="match status" value="1"/>
</dbReference>
<name>A0ABW9RWN3_9BACT</name>
<gene>
    <name evidence="1" type="ORF">E1163_24260</name>
</gene>
<reference evidence="1 2" key="1">
    <citation type="submission" date="2019-02" db="EMBL/GenBank/DDBJ databases">
        <authorList>
            <person name="Goldberg S.R."/>
            <person name="Haltli B.A."/>
            <person name="Correa H."/>
            <person name="Russell K.G."/>
        </authorList>
    </citation>
    <scope>NUCLEOTIDE SEQUENCE [LARGE SCALE GENOMIC DNA]</scope>
    <source>
        <strain evidence="1 2">JCM 16186</strain>
    </source>
</reference>
<dbReference type="Proteomes" id="UP000798808">
    <property type="component" value="Unassembled WGS sequence"/>
</dbReference>
<proteinExistence type="predicted"/>
<dbReference type="SMART" id="SM01059">
    <property type="entry name" value="CAT"/>
    <property type="match status" value="1"/>
</dbReference>
<protein>
    <submittedName>
        <fullName evidence="1">Chloramphenicol acetyltransferase</fullName>
    </submittedName>
</protein>
<evidence type="ECO:0000313" key="2">
    <source>
        <dbReference type="Proteomes" id="UP000798808"/>
    </source>
</evidence>
<dbReference type="Gene3D" id="3.30.559.10">
    <property type="entry name" value="Chloramphenicol acetyltransferase-like domain"/>
    <property type="match status" value="1"/>
</dbReference>
<comment type="caution">
    <text evidence="1">The sequence shown here is derived from an EMBL/GenBank/DDBJ whole genome shotgun (WGS) entry which is preliminary data.</text>
</comment>
<keyword evidence="2" id="KW-1185">Reference proteome</keyword>
<dbReference type="EMBL" id="SMLW01000653">
    <property type="protein sequence ID" value="MTI28092.1"/>
    <property type="molecule type" value="Genomic_DNA"/>
</dbReference>
<dbReference type="SUPFAM" id="SSF52777">
    <property type="entry name" value="CoA-dependent acyltransferases"/>
    <property type="match status" value="1"/>
</dbReference>
<dbReference type="PANTHER" id="PTHR38474">
    <property type="entry name" value="SLR0299 PROTEIN"/>
    <property type="match status" value="1"/>
</dbReference>
<dbReference type="InterPro" id="IPR001707">
    <property type="entry name" value="Cmp_AcTrfase"/>
</dbReference>
<evidence type="ECO:0000313" key="1">
    <source>
        <dbReference type="EMBL" id="MTI28092.1"/>
    </source>
</evidence>
<accession>A0ABW9RWN3</accession>
<dbReference type="RefSeq" id="WP_155175271.1">
    <property type="nucleotide sequence ID" value="NZ_BAAAFL010000012.1"/>
</dbReference>